<accession>A0A6J7KLD7</accession>
<sequence>MRSRVNLEEISVRSSSRAANSTVRSSASMRTVWSRTARRRMSIHSFSWSKNATCSYSSTGKSAPSSRLMTVRTLRLNALVTPAASL</sequence>
<protein>
    <submittedName>
        <fullName evidence="1">Unannotated protein</fullName>
    </submittedName>
</protein>
<reference evidence="1" key="1">
    <citation type="submission" date="2020-05" db="EMBL/GenBank/DDBJ databases">
        <authorList>
            <person name="Chiriac C."/>
            <person name="Salcher M."/>
            <person name="Ghai R."/>
            <person name="Kavagutti S V."/>
        </authorList>
    </citation>
    <scope>NUCLEOTIDE SEQUENCE</scope>
</reference>
<gene>
    <name evidence="1" type="ORF">UFOPK3564_03727</name>
</gene>
<dbReference type="EMBL" id="CAFBMK010000392">
    <property type="protein sequence ID" value="CAB4955329.1"/>
    <property type="molecule type" value="Genomic_DNA"/>
</dbReference>
<proteinExistence type="predicted"/>
<organism evidence="1">
    <name type="scientific">freshwater metagenome</name>
    <dbReference type="NCBI Taxonomy" id="449393"/>
    <lineage>
        <taxon>unclassified sequences</taxon>
        <taxon>metagenomes</taxon>
        <taxon>ecological metagenomes</taxon>
    </lineage>
</organism>
<dbReference type="AlphaFoldDB" id="A0A6J7KLD7"/>
<name>A0A6J7KLD7_9ZZZZ</name>
<evidence type="ECO:0000313" key="1">
    <source>
        <dbReference type="EMBL" id="CAB4955329.1"/>
    </source>
</evidence>